<evidence type="ECO:0000313" key="2">
    <source>
        <dbReference type="Proteomes" id="UP000260311"/>
    </source>
</evidence>
<organism evidence="1 2">
    <name type="scientific">Vibrio phage YC</name>
    <dbReference type="NCBI Taxonomy" id="2267403"/>
    <lineage>
        <taxon>Viruses</taxon>
        <taxon>Duplodnaviria</taxon>
        <taxon>Heunggongvirae</taxon>
        <taxon>Uroviricota</taxon>
        <taxon>Caudoviricetes</taxon>
        <taxon>Pantevenvirales</taxon>
        <taxon>Ackermannviridae</taxon>
        <taxon>Campanilevirus</taxon>
        <taxon>Campanilevirus YC</taxon>
    </lineage>
</organism>
<proteinExistence type="predicted"/>
<name>A0A384ZSA3_9CAUD</name>
<evidence type="ECO:0000313" key="1">
    <source>
        <dbReference type="EMBL" id="AXC34519.1"/>
    </source>
</evidence>
<protein>
    <submittedName>
        <fullName evidence="1">Uncharacterized protein</fullName>
    </submittedName>
</protein>
<dbReference type="GeneID" id="55608597"/>
<reference evidence="1 2" key="1">
    <citation type="submission" date="2018-05" db="EMBL/GenBank/DDBJ databases">
        <title>The genome of Vibrio coralliilyticus phage YC.</title>
        <authorList>
            <person name="Benler S."/>
        </authorList>
    </citation>
    <scope>NUCLEOTIDE SEQUENCE [LARGE SCALE GENOMIC DNA]</scope>
</reference>
<sequence length="52" mass="5695">MNRLEQIVKALQEGKRVEATDLVKTELTERADALVAEGKAAVASQFTPIKPE</sequence>
<dbReference type="RefSeq" id="YP_009838365.1">
    <property type="nucleotide sequence ID" value="NC_048709.1"/>
</dbReference>
<dbReference type="EMBL" id="MH375644">
    <property type="protein sequence ID" value="AXC34519.1"/>
    <property type="molecule type" value="Genomic_DNA"/>
</dbReference>
<accession>A0A384ZSA3</accession>
<dbReference type="KEGG" id="vg:55608597"/>
<keyword evidence="2" id="KW-1185">Reference proteome</keyword>
<dbReference type="Proteomes" id="UP000260311">
    <property type="component" value="Segment"/>
</dbReference>